<proteinExistence type="inferred from homology"/>
<dbReference type="Pfam" id="PF00366">
    <property type="entry name" value="Ribosomal_S17"/>
    <property type="match status" value="1"/>
</dbReference>
<dbReference type="CDD" id="cd00364">
    <property type="entry name" value="Ribosomal_uS17"/>
    <property type="match status" value="1"/>
</dbReference>
<dbReference type="GO" id="GO:0003735">
    <property type="term" value="F:structural constituent of ribosome"/>
    <property type="evidence" value="ECO:0007669"/>
    <property type="project" value="InterPro"/>
</dbReference>
<name>B3T595_9ZZZZ</name>
<protein>
    <submittedName>
        <fullName evidence="4">Putative ribosomal protein S17</fullName>
    </submittedName>
</protein>
<dbReference type="PANTHER" id="PTHR10744:SF9">
    <property type="entry name" value="40S RIBOSOMAL PROTEIN S11-RELATED"/>
    <property type="match status" value="1"/>
</dbReference>
<accession>B3T595</accession>
<evidence type="ECO:0000256" key="3">
    <source>
        <dbReference type="ARBA" id="ARBA00023274"/>
    </source>
</evidence>
<comment type="similarity">
    <text evidence="1">Belongs to the universal ribosomal protein uS17 family.</text>
</comment>
<dbReference type="SUPFAM" id="SSF50249">
    <property type="entry name" value="Nucleic acid-binding proteins"/>
    <property type="match status" value="1"/>
</dbReference>
<dbReference type="PRINTS" id="PR00973">
    <property type="entry name" value="RIBOSOMALS17"/>
</dbReference>
<dbReference type="InterPro" id="IPR012340">
    <property type="entry name" value="NA-bd_OB-fold"/>
</dbReference>
<gene>
    <name evidence="4" type="ORF">ALOHA_HF4000ANIW141A21ctg1g39</name>
</gene>
<dbReference type="InterPro" id="IPR000266">
    <property type="entry name" value="Ribosomal_uS17"/>
</dbReference>
<dbReference type="GO" id="GO:1990904">
    <property type="term" value="C:ribonucleoprotein complex"/>
    <property type="evidence" value="ECO:0007669"/>
    <property type="project" value="UniProtKB-KW"/>
</dbReference>
<reference evidence="4" key="1">
    <citation type="journal article" date="2008" name="ISME J.">
        <title>Genomic patterns of recombination, clonal divergence and environment in marine microbial populations.</title>
        <authorList>
            <person name="Konstantinidis K.T."/>
            <person name="Delong E.F."/>
        </authorList>
    </citation>
    <scope>NUCLEOTIDE SEQUENCE</scope>
</reference>
<dbReference type="EMBL" id="EU016608">
    <property type="protein sequence ID" value="ABZ07754.1"/>
    <property type="molecule type" value="Genomic_DNA"/>
</dbReference>
<evidence type="ECO:0000313" key="4">
    <source>
        <dbReference type="EMBL" id="ABZ07754.1"/>
    </source>
</evidence>
<keyword evidence="3" id="KW-0687">Ribonucleoprotein</keyword>
<dbReference type="PANTHER" id="PTHR10744">
    <property type="entry name" value="40S RIBOSOMAL PROTEIN S11 FAMILY MEMBER"/>
    <property type="match status" value="1"/>
</dbReference>
<evidence type="ECO:0000256" key="2">
    <source>
        <dbReference type="ARBA" id="ARBA00022980"/>
    </source>
</evidence>
<keyword evidence="2 4" id="KW-0689">Ribosomal protein</keyword>
<organism evidence="4">
    <name type="scientific">uncultured marine microorganism HF4000_ANIW141A21</name>
    <dbReference type="NCBI Taxonomy" id="455535"/>
    <lineage>
        <taxon>unclassified sequences</taxon>
        <taxon>environmental samples</taxon>
    </lineage>
</organism>
<sequence>MKVQAVSVKASKMVVVKKEYLHYIKRVMRYEKRTMKLHAHLSDCIDVKEDDTLIIGECRPLSKSISFVVLEKVAS</sequence>
<dbReference type="Gene3D" id="2.40.50.1000">
    <property type="match status" value="1"/>
</dbReference>
<evidence type="ECO:0000256" key="1">
    <source>
        <dbReference type="ARBA" id="ARBA00010254"/>
    </source>
</evidence>
<dbReference type="AlphaFoldDB" id="B3T595"/>